<name>A0A852Z7A6_9ACTN</name>
<accession>A0A852Z7A6</accession>
<feature type="compositionally biased region" description="Polar residues" evidence="2">
    <location>
        <begin position="8"/>
        <end position="17"/>
    </location>
</feature>
<dbReference type="PANTHER" id="PTHR34297">
    <property type="entry name" value="HYPOTHETICAL CYTOSOLIC PROTEIN-RELATED"/>
    <property type="match status" value="1"/>
</dbReference>
<proteinExistence type="inferred from homology"/>
<comment type="caution">
    <text evidence="3">The sequence shown here is derived from an EMBL/GenBank/DDBJ whole genome shotgun (WGS) entry which is preliminary data.</text>
</comment>
<dbReference type="InterPro" id="IPR005531">
    <property type="entry name" value="Asp23"/>
</dbReference>
<reference evidence="3 4" key="1">
    <citation type="submission" date="2020-07" db="EMBL/GenBank/DDBJ databases">
        <title>Genomic Encyclopedia of Type Strains, Phase III (KMG-III): the genomes of soil and plant-associated and newly described type strains.</title>
        <authorList>
            <person name="Whitman W."/>
        </authorList>
    </citation>
    <scope>NUCLEOTIDE SEQUENCE [LARGE SCALE GENOMIC DNA]</scope>
    <source>
        <strain evidence="3 4">CECT 8576</strain>
    </source>
</reference>
<dbReference type="EMBL" id="JACBYW010000005">
    <property type="protein sequence ID" value="NYH79446.1"/>
    <property type="molecule type" value="Genomic_DNA"/>
</dbReference>
<gene>
    <name evidence="3" type="ORF">FHR84_002784</name>
</gene>
<sequence>MAQDDAEQPTSTSGTRSTRVEQRHDGENRGGRTSIADSVVQKIAAIAAREVSGVHTMGSGASRAFGALRERVSGGSGTSTSSGVRVEVGEKQAAVDLDVVVEYGVSIVELTRAVRRNVLDSVERMTGLEVIEVNIAVNDIRLPSEDSDTNESSRVE</sequence>
<feature type="region of interest" description="Disordered" evidence="2">
    <location>
        <begin position="1"/>
        <end position="34"/>
    </location>
</feature>
<dbReference type="RefSeq" id="WP_179535881.1">
    <property type="nucleotide sequence ID" value="NZ_JACBYW010000005.1"/>
</dbReference>
<dbReference type="AlphaFoldDB" id="A0A852Z7A6"/>
<organism evidence="3 4">
    <name type="scientific">Actinopolyspora biskrensis</name>
    <dbReference type="NCBI Taxonomy" id="1470178"/>
    <lineage>
        <taxon>Bacteria</taxon>
        <taxon>Bacillati</taxon>
        <taxon>Actinomycetota</taxon>
        <taxon>Actinomycetes</taxon>
        <taxon>Actinopolysporales</taxon>
        <taxon>Actinopolysporaceae</taxon>
        <taxon>Actinopolyspora</taxon>
    </lineage>
</organism>
<feature type="compositionally biased region" description="Basic and acidic residues" evidence="2">
    <location>
        <begin position="18"/>
        <end position="30"/>
    </location>
</feature>
<dbReference type="PANTHER" id="PTHR34297:SF3">
    <property type="entry name" value="ALKALINE SHOCK PROTEIN 23"/>
    <property type="match status" value="1"/>
</dbReference>
<comment type="similarity">
    <text evidence="1">Belongs to the asp23 family.</text>
</comment>
<evidence type="ECO:0000256" key="2">
    <source>
        <dbReference type="SAM" id="MobiDB-lite"/>
    </source>
</evidence>
<dbReference type="Proteomes" id="UP000548304">
    <property type="component" value="Unassembled WGS sequence"/>
</dbReference>
<dbReference type="Pfam" id="PF03780">
    <property type="entry name" value="Asp23"/>
    <property type="match status" value="1"/>
</dbReference>
<protein>
    <submittedName>
        <fullName evidence="3">Putative alkaline shock family protein YloU</fullName>
    </submittedName>
</protein>
<evidence type="ECO:0000256" key="1">
    <source>
        <dbReference type="ARBA" id="ARBA00005721"/>
    </source>
</evidence>
<evidence type="ECO:0000313" key="4">
    <source>
        <dbReference type="Proteomes" id="UP000548304"/>
    </source>
</evidence>
<evidence type="ECO:0000313" key="3">
    <source>
        <dbReference type="EMBL" id="NYH79446.1"/>
    </source>
</evidence>
<keyword evidence="4" id="KW-1185">Reference proteome</keyword>